<gene>
    <name evidence="1" type="ORF">AN481_05760</name>
</gene>
<accession>A0A1B7VZ39</accession>
<dbReference type="STRING" id="1803587.GCA_001593825_01704"/>
<comment type="caution">
    <text evidence="1">The sequence shown here is derived from an EMBL/GenBank/DDBJ whole genome shotgun (WGS) entry which is preliminary data.</text>
</comment>
<dbReference type="EMBL" id="LJOY01000013">
    <property type="protein sequence ID" value="OBQ26268.1"/>
    <property type="molecule type" value="Genomic_DNA"/>
</dbReference>
<dbReference type="Proteomes" id="UP000092382">
    <property type="component" value="Unassembled WGS sequence"/>
</dbReference>
<proteinExistence type="predicted"/>
<dbReference type="PATRIC" id="fig|1710894.3.peg.2364"/>
<reference evidence="1 2" key="1">
    <citation type="submission" date="2015-09" db="EMBL/GenBank/DDBJ databases">
        <title>Whole genome shotgun sequence assembly of Aphanizomenon flos-aquae UKL13.</title>
        <authorList>
            <person name="Driscoll C."/>
        </authorList>
    </citation>
    <scope>NUCLEOTIDE SEQUENCE [LARGE SCALE GENOMIC DNA]</scope>
    <source>
        <strain evidence="1">MDT13</strain>
    </source>
</reference>
<sequence>MESKISIFCVVDVIESLSGGTLLNGNLSMMDNSPLGSLNQGTTNLVTLCHPGQTIQWTILALDLQTPVAIRKITFLNQDGTSVEPLPDDPTKLESDKLHLNVWSGVVPYYLVPGVDYRYRFELQMYEGKNCLMYVDTPALKCI</sequence>
<name>A0A1B7VZ39_APHFL</name>
<evidence type="ECO:0000313" key="1">
    <source>
        <dbReference type="EMBL" id="OBQ26268.1"/>
    </source>
</evidence>
<dbReference type="AlphaFoldDB" id="A0A1B7VZ39"/>
<protein>
    <submittedName>
        <fullName evidence="1">Uncharacterized protein</fullName>
    </submittedName>
</protein>
<organism evidence="1 2">
    <name type="scientific">Aphanizomenon flos-aquae LD13</name>
    <dbReference type="NCBI Taxonomy" id="1710894"/>
    <lineage>
        <taxon>Bacteria</taxon>
        <taxon>Bacillati</taxon>
        <taxon>Cyanobacteriota</taxon>
        <taxon>Cyanophyceae</taxon>
        <taxon>Nostocales</taxon>
        <taxon>Aphanizomenonaceae</taxon>
        <taxon>Aphanizomenon</taxon>
    </lineage>
</organism>
<evidence type="ECO:0000313" key="2">
    <source>
        <dbReference type="Proteomes" id="UP000092382"/>
    </source>
</evidence>